<evidence type="ECO:0000256" key="6">
    <source>
        <dbReference type="ARBA" id="ARBA00023187"/>
    </source>
</evidence>
<evidence type="ECO:0000256" key="8">
    <source>
        <dbReference type="SAM" id="MobiDB-lite"/>
    </source>
</evidence>
<keyword evidence="6" id="KW-0508">mRNA splicing</keyword>
<dbReference type="PANTHER" id="PTHR12707">
    <property type="entry name" value="PINN"/>
    <property type="match status" value="1"/>
</dbReference>
<dbReference type="Proteomes" id="UP000053989">
    <property type="component" value="Unassembled WGS sequence"/>
</dbReference>
<dbReference type="GO" id="GO:0008380">
    <property type="term" value="P:RNA splicing"/>
    <property type="evidence" value="ECO:0007669"/>
    <property type="project" value="UniProtKB-KW"/>
</dbReference>
<dbReference type="InterPro" id="IPR039853">
    <property type="entry name" value="Pinin"/>
</dbReference>
<organism evidence="10 11">
    <name type="scientific">Scleroderma citrinum Foug A</name>
    <dbReference type="NCBI Taxonomy" id="1036808"/>
    <lineage>
        <taxon>Eukaryota</taxon>
        <taxon>Fungi</taxon>
        <taxon>Dikarya</taxon>
        <taxon>Basidiomycota</taxon>
        <taxon>Agaricomycotina</taxon>
        <taxon>Agaricomycetes</taxon>
        <taxon>Agaricomycetidae</taxon>
        <taxon>Boletales</taxon>
        <taxon>Sclerodermatineae</taxon>
        <taxon>Sclerodermataceae</taxon>
        <taxon>Scleroderma</taxon>
    </lineage>
</organism>
<sequence length="301" mass="34526">MSSEEPALAQDTQVETKESKTHEPPTAPAAMSTANKKRPKIDFTVPTGERKRGKSMFGIVLGTLNKAKLEDKERNASEAAKKRQLLEQRLQAKLRKETDSVRRAEEAKKDKTTANRKEEELQLKDSIYKLRRVRLPLLSNFLSTSDVISSDPSSTSNTDPLTPPPRSHPPPLYYRPVLLTPAQEAFLFKRKAEVLEATEKEWLAFREERMAGIDDIKQLRQRVAEEETRQRKDREVNKETTREEGVAENKEMEEEIKEPDSAMEVDEERSEPEARKEDSRESDRKDDSAPMQADDEDAVEY</sequence>
<name>A0A0C2Z0R3_9AGAM</name>
<feature type="compositionally biased region" description="Basic and acidic residues" evidence="8">
    <location>
        <begin position="14"/>
        <end position="23"/>
    </location>
</feature>
<gene>
    <name evidence="10" type="ORF">SCLCIDRAFT_1221104</name>
</gene>
<dbReference type="GO" id="GO:0071013">
    <property type="term" value="C:catalytic step 2 spliceosome"/>
    <property type="evidence" value="ECO:0007669"/>
    <property type="project" value="TreeGrafter"/>
</dbReference>
<dbReference type="PANTHER" id="PTHR12707:SF0">
    <property type="entry name" value="PININ"/>
    <property type="match status" value="1"/>
</dbReference>
<keyword evidence="3" id="KW-0507">mRNA processing</keyword>
<reference evidence="11" key="2">
    <citation type="submission" date="2015-01" db="EMBL/GenBank/DDBJ databases">
        <title>Evolutionary Origins and Diversification of the Mycorrhizal Mutualists.</title>
        <authorList>
            <consortium name="DOE Joint Genome Institute"/>
            <consortium name="Mycorrhizal Genomics Consortium"/>
            <person name="Kohler A."/>
            <person name="Kuo A."/>
            <person name="Nagy L.G."/>
            <person name="Floudas D."/>
            <person name="Copeland A."/>
            <person name="Barry K.W."/>
            <person name="Cichocki N."/>
            <person name="Veneault-Fourrey C."/>
            <person name="LaButti K."/>
            <person name="Lindquist E.A."/>
            <person name="Lipzen A."/>
            <person name="Lundell T."/>
            <person name="Morin E."/>
            <person name="Murat C."/>
            <person name="Riley R."/>
            <person name="Ohm R."/>
            <person name="Sun H."/>
            <person name="Tunlid A."/>
            <person name="Henrissat B."/>
            <person name="Grigoriev I.V."/>
            <person name="Hibbett D.S."/>
            <person name="Martin F."/>
        </authorList>
    </citation>
    <scope>NUCLEOTIDE SEQUENCE [LARGE SCALE GENOMIC DNA]</scope>
    <source>
        <strain evidence="11">Foug A</strain>
    </source>
</reference>
<dbReference type="AlphaFoldDB" id="A0A0C2Z0R3"/>
<feature type="compositionally biased region" description="Low complexity" evidence="8">
    <location>
        <begin position="146"/>
        <end position="160"/>
    </location>
</feature>
<dbReference type="InterPro" id="IPR006786">
    <property type="entry name" value="Pinin_SDK_MemA"/>
</dbReference>
<keyword evidence="11" id="KW-1185">Reference proteome</keyword>
<feature type="region of interest" description="Disordered" evidence="8">
    <location>
        <begin position="222"/>
        <end position="301"/>
    </location>
</feature>
<feature type="compositionally biased region" description="Basic and acidic residues" evidence="8">
    <location>
        <begin position="94"/>
        <end position="119"/>
    </location>
</feature>
<evidence type="ECO:0000256" key="3">
    <source>
        <dbReference type="ARBA" id="ARBA00022664"/>
    </source>
</evidence>
<dbReference type="EMBL" id="KN822135">
    <property type="protein sequence ID" value="KIM55418.1"/>
    <property type="molecule type" value="Genomic_DNA"/>
</dbReference>
<reference evidence="10 11" key="1">
    <citation type="submission" date="2014-04" db="EMBL/GenBank/DDBJ databases">
        <authorList>
            <consortium name="DOE Joint Genome Institute"/>
            <person name="Kuo A."/>
            <person name="Kohler A."/>
            <person name="Nagy L.G."/>
            <person name="Floudas D."/>
            <person name="Copeland A."/>
            <person name="Barry K.W."/>
            <person name="Cichocki N."/>
            <person name="Veneault-Fourrey C."/>
            <person name="LaButti K."/>
            <person name="Lindquist E.A."/>
            <person name="Lipzen A."/>
            <person name="Lundell T."/>
            <person name="Morin E."/>
            <person name="Murat C."/>
            <person name="Sun H."/>
            <person name="Tunlid A."/>
            <person name="Henrissat B."/>
            <person name="Grigoriev I.V."/>
            <person name="Hibbett D.S."/>
            <person name="Martin F."/>
            <person name="Nordberg H.P."/>
            <person name="Cantor M.N."/>
            <person name="Hua S.X."/>
        </authorList>
    </citation>
    <scope>NUCLEOTIDE SEQUENCE [LARGE SCALE GENOMIC DNA]</scope>
    <source>
        <strain evidence="10 11">Foug A</strain>
    </source>
</reference>
<feature type="region of interest" description="Disordered" evidence="8">
    <location>
        <begin position="1"/>
        <end position="49"/>
    </location>
</feature>
<evidence type="ECO:0000256" key="2">
    <source>
        <dbReference type="ARBA" id="ARBA00010386"/>
    </source>
</evidence>
<protein>
    <recommendedName>
        <fullName evidence="9">Pinin/SDK/MemA protein domain-containing protein</fullName>
    </recommendedName>
</protein>
<feature type="compositionally biased region" description="Basic and acidic residues" evidence="8">
    <location>
        <begin position="271"/>
        <end position="288"/>
    </location>
</feature>
<evidence type="ECO:0000256" key="4">
    <source>
        <dbReference type="ARBA" id="ARBA00023015"/>
    </source>
</evidence>
<dbReference type="InParanoid" id="A0A0C2Z0R3"/>
<dbReference type="HOGENOM" id="CLU_068517_0_0_1"/>
<evidence type="ECO:0000313" key="11">
    <source>
        <dbReference type="Proteomes" id="UP000053989"/>
    </source>
</evidence>
<feature type="region of interest" description="Disordered" evidence="8">
    <location>
        <begin position="91"/>
        <end position="119"/>
    </location>
</feature>
<feature type="domain" description="Pinin/SDK/MemA protein" evidence="9">
    <location>
        <begin position="49"/>
        <end position="144"/>
    </location>
</feature>
<feature type="compositionally biased region" description="Acidic residues" evidence="8">
    <location>
        <begin position="251"/>
        <end position="270"/>
    </location>
</feature>
<evidence type="ECO:0000259" key="9">
    <source>
        <dbReference type="Pfam" id="PF04696"/>
    </source>
</evidence>
<keyword evidence="7" id="KW-0539">Nucleus</keyword>
<comment type="similarity">
    <text evidence="2">Belongs to the pinin family.</text>
</comment>
<evidence type="ECO:0000313" key="10">
    <source>
        <dbReference type="EMBL" id="KIM55418.1"/>
    </source>
</evidence>
<evidence type="ECO:0000256" key="5">
    <source>
        <dbReference type="ARBA" id="ARBA00023163"/>
    </source>
</evidence>
<keyword evidence="5" id="KW-0804">Transcription</keyword>
<dbReference type="Pfam" id="PF04696">
    <property type="entry name" value="Pinin_SDK_memA"/>
    <property type="match status" value="1"/>
</dbReference>
<evidence type="ECO:0000256" key="1">
    <source>
        <dbReference type="ARBA" id="ARBA00004123"/>
    </source>
</evidence>
<comment type="subcellular location">
    <subcellularLocation>
        <location evidence="1">Nucleus</location>
    </subcellularLocation>
</comment>
<evidence type="ECO:0000256" key="7">
    <source>
        <dbReference type="ARBA" id="ARBA00023242"/>
    </source>
</evidence>
<feature type="region of interest" description="Disordered" evidence="8">
    <location>
        <begin position="146"/>
        <end position="174"/>
    </location>
</feature>
<feature type="compositionally biased region" description="Pro residues" evidence="8">
    <location>
        <begin position="161"/>
        <end position="173"/>
    </location>
</feature>
<accession>A0A0C2Z0R3</accession>
<dbReference type="GO" id="GO:0006397">
    <property type="term" value="P:mRNA processing"/>
    <property type="evidence" value="ECO:0007669"/>
    <property type="project" value="UniProtKB-KW"/>
</dbReference>
<keyword evidence="4" id="KW-0805">Transcription regulation</keyword>
<dbReference type="STRING" id="1036808.A0A0C2Z0R3"/>
<proteinExistence type="inferred from homology"/>
<dbReference type="OrthoDB" id="330772at2759"/>
<feature type="compositionally biased region" description="Basic and acidic residues" evidence="8">
    <location>
        <begin position="222"/>
        <end position="250"/>
    </location>
</feature>